<dbReference type="InterPro" id="IPR007109">
    <property type="entry name" value="Brix"/>
</dbReference>
<dbReference type="SMART" id="SM00879">
    <property type="entry name" value="Brix"/>
    <property type="match status" value="1"/>
</dbReference>
<keyword evidence="4" id="KW-1185">Reference proteome</keyword>
<evidence type="ECO:0000313" key="4">
    <source>
        <dbReference type="Proteomes" id="UP001281761"/>
    </source>
</evidence>
<dbReference type="SUPFAM" id="SSF52954">
    <property type="entry name" value="Class II aaRS ABD-related"/>
    <property type="match status" value="1"/>
</dbReference>
<feature type="compositionally biased region" description="Basic and acidic residues" evidence="1">
    <location>
        <begin position="9"/>
        <end position="24"/>
    </location>
</feature>
<name>A0ABQ9YKC2_9EUKA</name>
<dbReference type="PANTHER" id="PTHR22734">
    <property type="entry name" value="U3 SMALL NUCLEOLAR RIBONUCLEOPROTEIN PROTEIN IMP4"/>
    <property type="match status" value="1"/>
</dbReference>
<evidence type="ECO:0000256" key="1">
    <source>
        <dbReference type="SAM" id="MobiDB-lite"/>
    </source>
</evidence>
<protein>
    <submittedName>
        <fullName evidence="3">Ribosome production factor 1</fullName>
    </submittedName>
</protein>
<gene>
    <name evidence="3" type="ORF">BLNAU_725</name>
</gene>
<dbReference type="EMBL" id="JARBJD010000003">
    <property type="protein sequence ID" value="KAK2964194.1"/>
    <property type="molecule type" value="Genomic_DNA"/>
</dbReference>
<feature type="domain" description="Brix" evidence="2">
    <location>
        <begin position="84"/>
        <end position="268"/>
    </location>
</feature>
<evidence type="ECO:0000313" key="3">
    <source>
        <dbReference type="EMBL" id="KAK2964194.1"/>
    </source>
</evidence>
<dbReference type="Pfam" id="PF04427">
    <property type="entry name" value="Brix"/>
    <property type="match status" value="1"/>
</dbReference>
<accession>A0ABQ9YKC2</accession>
<organism evidence="3 4">
    <name type="scientific">Blattamonas nauphoetae</name>
    <dbReference type="NCBI Taxonomy" id="2049346"/>
    <lineage>
        <taxon>Eukaryota</taxon>
        <taxon>Metamonada</taxon>
        <taxon>Preaxostyla</taxon>
        <taxon>Oxymonadida</taxon>
        <taxon>Blattamonas</taxon>
    </lineage>
</organism>
<dbReference type="PROSITE" id="PS50833">
    <property type="entry name" value="BRIX"/>
    <property type="match status" value="1"/>
</dbReference>
<feature type="region of interest" description="Disordered" evidence="1">
    <location>
        <begin position="1"/>
        <end position="39"/>
    </location>
</feature>
<comment type="caution">
    <text evidence="3">The sequence shown here is derived from an EMBL/GenBank/DDBJ whole genome shotgun (WGS) entry which is preliminary data.</text>
</comment>
<proteinExistence type="predicted"/>
<dbReference type="Gene3D" id="3.40.50.10480">
    <property type="entry name" value="Probable brix-domain ribosomal biogenesis protein"/>
    <property type="match status" value="1"/>
</dbReference>
<dbReference type="PANTHER" id="PTHR22734:SF3">
    <property type="entry name" value="RIBOSOME PRODUCTION FACTOR 1"/>
    <property type="match status" value="1"/>
</dbReference>
<dbReference type="InterPro" id="IPR044281">
    <property type="entry name" value="IMP4/RPF1"/>
</dbReference>
<sequence length="290" mass="34056">MGQGRKKSKGFERRESRRVAAVDLRHKRKKEEKAKGIISNRQPSTIDQLRVEDETMIRDEHDEELVQDDNLDEFSPILSGTIEPKVMITTTRDPNRFTKRLAKELRNVVPNAVYRKRGAYSLNSVITSCTQHSYTTIILIEQGQERKRPDGLWIAGLPNGPTAHFRIGKVLYKNELEMSGKSTNHFPELNLHGFKTRLGHRIGRMFQSVFPPRPDLEGRQLVTFHNQRDWIFFRRHRFILEDFKTARLQELGPRISLHLLTLQQGAFSRHSQYEYLPRVNLNRDKRQFFL</sequence>
<dbReference type="Proteomes" id="UP001281761">
    <property type="component" value="Unassembled WGS sequence"/>
</dbReference>
<reference evidence="3 4" key="1">
    <citation type="journal article" date="2022" name="bioRxiv">
        <title>Genomics of Preaxostyla Flagellates Illuminates Evolutionary Transitions and the Path Towards Mitochondrial Loss.</title>
        <authorList>
            <person name="Novak L.V.F."/>
            <person name="Treitli S.C."/>
            <person name="Pyrih J."/>
            <person name="Halakuc P."/>
            <person name="Pipaliya S.V."/>
            <person name="Vacek V."/>
            <person name="Brzon O."/>
            <person name="Soukal P."/>
            <person name="Eme L."/>
            <person name="Dacks J.B."/>
            <person name="Karnkowska A."/>
            <person name="Elias M."/>
            <person name="Hampl V."/>
        </authorList>
    </citation>
    <scope>NUCLEOTIDE SEQUENCE [LARGE SCALE GENOMIC DNA]</scope>
    <source>
        <strain evidence="3">NAU3</strain>
        <tissue evidence="3">Gut</tissue>
    </source>
</reference>
<evidence type="ECO:0000259" key="2">
    <source>
        <dbReference type="PROSITE" id="PS50833"/>
    </source>
</evidence>